<keyword evidence="1" id="KW-1133">Transmembrane helix</keyword>
<comment type="caution">
    <text evidence="2">The sequence shown here is derived from an EMBL/GenBank/DDBJ whole genome shotgun (WGS) entry which is preliminary data.</text>
</comment>
<dbReference type="EMBL" id="CAAALY010030674">
    <property type="protein sequence ID" value="VEL17002.1"/>
    <property type="molecule type" value="Genomic_DNA"/>
</dbReference>
<sequence length="116" mass="12523">MISGADDVSHRTDESSAWSHWGLKTMGRGLLRTIQQIPAISVWIITLDGRLTCGYRSPHHRSTCAPDNSHGQALTSWTMSTVSQLALVSAASIVLLYLIPAGMPNLEIIMHVIGSG</sequence>
<evidence type="ECO:0000313" key="2">
    <source>
        <dbReference type="EMBL" id="VEL17002.1"/>
    </source>
</evidence>
<dbReference type="Proteomes" id="UP000784294">
    <property type="component" value="Unassembled WGS sequence"/>
</dbReference>
<evidence type="ECO:0000256" key="1">
    <source>
        <dbReference type="SAM" id="Phobius"/>
    </source>
</evidence>
<dbReference type="AlphaFoldDB" id="A0A3S5A7L8"/>
<organism evidence="2 3">
    <name type="scientific">Protopolystoma xenopodis</name>
    <dbReference type="NCBI Taxonomy" id="117903"/>
    <lineage>
        <taxon>Eukaryota</taxon>
        <taxon>Metazoa</taxon>
        <taxon>Spiralia</taxon>
        <taxon>Lophotrochozoa</taxon>
        <taxon>Platyhelminthes</taxon>
        <taxon>Monogenea</taxon>
        <taxon>Polyopisthocotylea</taxon>
        <taxon>Polystomatidea</taxon>
        <taxon>Polystomatidae</taxon>
        <taxon>Protopolystoma</taxon>
    </lineage>
</organism>
<keyword evidence="3" id="KW-1185">Reference proteome</keyword>
<reference evidence="2" key="1">
    <citation type="submission" date="2018-11" db="EMBL/GenBank/DDBJ databases">
        <authorList>
            <consortium name="Pathogen Informatics"/>
        </authorList>
    </citation>
    <scope>NUCLEOTIDE SEQUENCE</scope>
</reference>
<accession>A0A3S5A7L8</accession>
<keyword evidence="1" id="KW-0812">Transmembrane</keyword>
<feature type="transmembrane region" description="Helical" evidence="1">
    <location>
        <begin position="77"/>
        <end position="99"/>
    </location>
</feature>
<keyword evidence="1" id="KW-0472">Membrane</keyword>
<evidence type="ECO:0000313" key="3">
    <source>
        <dbReference type="Proteomes" id="UP000784294"/>
    </source>
</evidence>
<protein>
    <submittedName>
        <fullName evidence="2">Uncharacterized protein</fullName>
    </submittedName>
</protein>
<proteinExistence type="predicted"/>
<gene>
    <name evidence="2" type="ORF">PXEA_LOCUS10442</name>
</gene>
<name>A0A3S5A7L8_9PLAT</name>